<comment type="caution">
    <text evidence="1">The sequence shown here is derived from an EMBL/GenBank/DDBJ whole genome shotgun (WGS) entry which is preliminary data.</text>
</comment>
<dbReference type="AlphaFoldDB" id="A0AAV5AVI0"/>
<evidence type="ECO:0008006" key="5">
    <source>
        <dbReference type="Google" id="ProtNLM"/>
    </source>
</evidence>
<evidence type="ECO:0000313" key="4">
    <source>
        <dbReference type="Proteomes" id="UP001208692"/>
    </source>
</evidence>
<evidence type="ECO:0000313" key="3">
    <source>
        <dbReference type="Proteomes" id="UP001207736"/>
    </source>
</evidence>
<protein>
    <recommendedName>
        <fullName evidence="5">Lipoprotein</fullName>
    </recommendedName>
</protein>
<dbReference type="PROSITE" id="PS51257">
    <property type="entry name" value="PROKAR_LIPOPROTEIN"/>
    <property type="match status" value="1"/>
</dbReference>
<reference evidence="1 4" key="1">
    <citation type="submission" date="2021-11" db="EMBL/GenBank/DDBJ databases">
        <title>Draft genome sequence of Capnocytophaga sp. strain KC07075 isolated from cat oral cavity.</title>
        <authorList>
            <person name="Suzuki M."/>
            <person name="Imaoka K."/>
            <person name="Kimura M."/>
            <person name="Morikawa S."/>
            <person name="Maeda K."/>
        </authorList>
    </citation>
    <scope>NUCLEOTIDE SEQUENCE</scope>
    <source>
        <strain evidence="1">KC07075</strain>
        <strain evidence="2 4">KC07079</strain>
    </source>
</reference>
<sequence>MNLLNIRKYIFMGLFSFFFACEKAEDIYVYGTDDFNKKEKSLNINLKQAFEICKLHINNTEKHLKLSIIYGDYYIFYWGEVYNPKIGYNLSGIWVNGENGEIKTVKTEKYINIGVFYIHSNPPLPIITDKESLSKK</sequence>
<gene>
    <name evidence="1" type="ORF">RCZ15_23470</name>
    <name evidence="2" type="ORF">RCZ16_25030</name>
</gene>
<keyword evidence="4" id="KW-1185">Reference proteome</keyword>
<evidence type="ECO:0000313" key="2">
    <source>
        <dbReference type="EMBL" id="GJM54187.1"/>
    </source>
</evidence>
<organism evidence="1 3">
    <name type="scientific">Capnocytophaga catalasegens</name>
    <dbReference type="NCBI Taxonomy" id="1004260"/>
    <lineage>
        <taxon>Bacteria</taxon>
        <taxon>Pseudomonadati</taxon>
        <taxon>Bacteroidota</taxon>
        <taxon>Flavobacteriia</taxon>
        <taxon>Flavobacteriales</taxon>
        <taxon>Flavobacteriaceae</taxon>
        <taxon>Capnocytophaga</taxon>
    </lineage>
</organism>
<dbReference type="EMBL" id="BQKB01000065">
    <property type="protein sequence ID" value="GJM54187.1"/>
    <property type="molecule type" value="Genomic_DNA"/>
</dbReference>
<accession>A0AAV5AVI0</accession>
<proteinExistence type="predicted"/>
<evidence type="ECO:0000313" key="1">
    <source>
        <dbReference type="EMBL" id="GJM51374.1"/>
    </source>
</evidence>
<dbReference type="RefSeq" id="WP_264857522.1">
    <property type="nucleotide sequence ID" value="NZ_BQKA01000051.1"/>
</dbReference>
<dbReference type="Proteomes" id="UP001208692">
    <property type="component" value="Unassembled WGS sequence"/>
</dbReference>
<dbReference type="EMBL" id="BQKA01000051">
    <property type="protein sequence ID" value="GJM51374.1"/>
    <property type="molecule type" value="Genomic_DNA"/>
</dbReference>
<name>A0AAV5AVI0_9FLAO</name>
<dbReference type="Proteomes" id="UP001207736">
    <property type="component" value="Unassembled WGS sequence"/>
</dbReference>